<organism evidence="1 2">
    <name type="scientific">Bordetella genomosp. 4</name>
    <dbReference type="NCBI Taxonomy" id="463044"/>
    <lineage>
        <taxon>Bacteria</taxon>
        <taxon>Pseudomonadati</taxon>
        <taxon>Pseudomonadota</taxon>
        <taxon>Betaproteobacteria</taxon>
        <taxon>Burkholderiales</taxon>
        <taxon>Alcaligenaceae</taxon>
        <taxon>Bordetella</taxon>
    </lineage>
</organism>
<dbReference type="RefSeq" id="WP_094821567.1">
    <property type="nucleotide sequence ID" value="NZ_NEVO01000008.1"/>
</dbReference>
<dbReference type="AlphaFoldDB" id="A0A261U4L1"/>
<name>A0A261U4L1_9BORD</name>
<dbReference type="PANTHER" id="PTHR30292">
    <property type="entry name" value="UNCHARACTERIZED PROTEIN YBGL-RELATED"/>
    <property type="match status" value="1"/>
</dbReference>
<evidence type="ECO:0000313" key="2">
    <source>
        <dbReference type="Proteomes" id="UP000216885"/>
    </source>
</evidence>
<accession>A0A261U4L1</accession>
<keyword evidence="2" id="KW-1185">Reference proteome</keyword>
<dbReference type="PANTHER" id="PTHR30292:SF0">
    <property type="entry name" value="5-OXOPROLINASE SUBUNIT A"/>
    <property type="match status" value="1"/>
</dbReference>
<dbReference type="InterPro" id="IPR005501">
    <property type="entry name" value="LamB/YcsF/PxpA-like"/>
</dbReference>
<sequence length="252" mass="27020">MKTIDINSDLGEGYGDYAKADDAAILGLITSANVACGFHAGDYMTMHQTAVLANKNGVRIGAHVGYPDIQGFGRRHIAYTPKELELMTIYQLGALRAIAEHAGSRLTHANFHGALGNLSFVDEDVSLATLSAVKAFDPTLKFVALPHTAAYRVAQKLGIDIVASFLADRAYTPDGVLVSRKTPGAVIHDPAVIRERVQRVLQDGKVRAIDGTELDMPVDSILVHSDTPDSIEIARTIRQAAQDIGYPIAAFA</sequence>
<dbReference type="NCBIfam" id="NF003814">
    <property type="entry name" value="PRK05406.1-3"/>
    <property type="match status" value="1"/>
</dbReference>
<protein>
    <recommendedName>
        <fullName evidence="3">5-oxoprolinase (ATP-hydrolyzing) subunit A</fullName>
    </recommendedName>
</protein>
<evidence type="ECO:0000313" key="1">
    <source>
        <dbReference type="EMBL" id="OZI56352.1"/>
    </source>
</evidence>
<gene>
    <name evidence="1" type="ORF">CAL20_13005</name>
</gene>
<comment type="caution">
    <text evidence="1">The sequence shown here is derived from an EMBL/GenBank/DDBJ whole genome shotgun (WGS) entry which is preliminary data.</text>
</comment>
<dbReference type="OrthoDB" id="9773478at2"/>
<dbReference type="SUPFAM" id="SSF88713">
    <property type="entry name" value="Glycoside hydrolase/deacetylase"/>
    <property type="match status" value="1"/>
</dbReference>
<proteinExistence type="predicted"/>
<evidence type="ECO:0008006" key="3">
    <source>
        <dbReference type="Google" id="ProtNLM"/>
    </source>
</evidence>
<dbReference type="Pfam" id="PF03746">
    <property type="entry name" value="LamB_YcsF"/>
    <property type="match status" value="1"/>
</dbReference>
<dbReference type="Proteomes" id="UP000216885">
    <property type="component" value="Unassembled WGS sequence"/>
</dbReference>
<dbReference type="GO" id="GO:0005975">
    <property type="term" value="P:carbohydrate metabolic process"/>
    <property type="evidence" value="ECO:0007669"/>
    <property type="project" value="InterPro"/>
</dbReference>
<dbReference type="Gene3D" id="3.20.20.370">
    <property type="entry name" value="Glycoside hydrolase/deacetylase"/>
    <property type="match status" value="1"/>
</dbReference>
<dbReference type="EMBL" id="NEVQ01000013">
    <property type="protein sequence ID" value="OZI56352.1"/>
    <property type="molecule type" value="Genomic_DNA"/>
</dbReference>
<dbReference type="InterPro" id="IPR011330">
    <property type="entry name" value="Glyco_hydro/deAcase_b/a-brl"/>
</dbReference>
<reference evidence="1 2" key="1">
    <citation type="submission" date="2017-05" db="EMBL/GenBank/DDBJ databases">
        <title>Complete and WGS of Bordetella genogroups.</title>
        <authorList>
            <person name="Spilker T."/>
            <person name="LiPuma J."/>
        </authorList>
    </citation>
    <scope>NUCLEOTIDE SEQUENCE [LARGE SCALE GENOMIC DNA]</scope>
    <source>
        <strain evidence="1 2">AU9919</strain>
    </source>
</reference>
<dbReference type="NCBIfam" id="NF003816">
    <property type="entry name" value="PRK05406.1-5"/>
    <property type="match status" value="1"/>
</dbReference>
<dbReference type="CDD" id="cd10787">
    <property type="entry name" value="LamB_YcsF_like"/>
    <property type="match status" value="1"/>
</dbReference>